<keyword evidence="3" id="KW-1185">Reference proteome</keyword>
<dbReference type="InterPro" id="IPR021109">
    <property type="entry name" value="Peptidase_aspartic_dom_sf"/>
</dbReference>
<dbReference type="OrthoDB" id="1934862at2759"/>
<feature type="non-terminal residue" evidence="2">
    <location>
        <position position="1"/>
    </location>
</feature>
<proteinExistence type="predicted"/>
<dbReference type="PANTHER" id="PTHR15503">
    <property type="entry name" value="LDOC1 RELATED"/>
    <property type="match status" value="1"/>
</dbReference>
<feature type="compositionally biased region" description="Basic and acidic residues" evidence="1">
    <location>
        <begin position="42"/>
        <end position="69"/>
    </location>
</feature>
<dbReference type="PROSITE" id="PS00141">
    <property type="entry name" value="ASP_PROTEASE"/>
    <property type="match status" value="1"/>
</dbReference>
<evidence type="ECO:0000256" key="1">
    <source>
        <dbReference type="SAM" id="MobiDB-lite"/>
    </source>
</evidence>
<evidence type="ECO:0000313" key="3">
    <source>
        <dbReference type="Proteomes" id="UP001153555"/>
    </source>
</evidence>
<dbReference type="Proteomes" id="UP001153555">
    <property type="component" value="Unassembled WGS sequence"/>
</dbReference>
<dbReference type="GO" id="GO:0004190">
    <property type="term" value="F:aspartic-type endopeptidase activity"/>
    <property type="evidence" value="ECO:0007669"/>
    <property type="project" value="InterPro"/>
</dbReference>
<comment type="caution">
    <text evidence="2">The sequence shown here is derived from an EMBL/GenBank/DDBJ whole genome shotgun (WGS) entry which is preliminary data.</text>
</comment>
<accession>A0A9N7RFJ4</accession>
<feature type="non-terminal residue" evidence="2">
    <location>
        <position position="274"/>
    </location>
</feature>
<dbReference type="Gene3D" id="2.40.70.10">
    <property type="entry name" value="Acid Proteases"/>
    <property type="match status" value="1"/>
</dbReference>
<dbReference type="Pfam" id="PF08284">
    <property type="entry name" value="RVP_2"/>
    <property type="match status" value="1"/>
</dbReference>
<reference evidence="2" key="1">
    <citation type="submission" date="2019-12" db="EMBL/GenBank/DDBJ databases">
        <authorList>
            <person name="Scholes J."/>
        </authorList>
    </citation>
    <scope>NUCLEOTIDE SEQUENCE</scope>
</reference>
<dbReference type="SUPFAM" id="SSF50630">
    <property type="entry name" value="Acid proteases"/>
    <property type="match status" value="1"/>
</dbReference>
<dbReference type="EMBL" id="CACSLK010027773">
    <property type="protein sequence ID" value="CAA0829009.1"/>
    <property type="molecule type" value="Genomic_DNA"/>
</dbReference>
<dbReference type="AlphaFoldDB" id="A0A9N7RFJ4"/>
<protein>
    <recommendedName>
        <fullName evidence="4">Gag-pol polyprotein</fullName>
    </recommendedName>
</protein>
<sequence length="274" mass="30134">VDDGSGSGVKKVVVEVTVARKSKVVIPSSLPQKTLGPKNKKRGSDEVDPKQMADSSKRLKIQDKGKSIEAPRSPGALETVTLERPSRLWDHPHSHEIAKYLDYVIPAADKARADRDPYDRAGPGREQPGTMSGMLSLLDVPVFALVDTGATHSFVSAKCLEAIGVQGVSDVDPLEISLASARKIVTSSLAKNLSMCIGGRTLEVDAFVIEMRDFDLILGMDWLERYHTDIRCRDREVTLHLADGDHITFFGMRTRTLPRIISMAKATKCLRRDD</sequence>
<gene>
    <name evidence="2" type="ORF">SHERM_24601</name>
</gene>
<feature type="region of interest" description="Disordered" evidence="1">
    <location>
        <begin position="25"/>
        <end position="79"/>
    </location>
</feature>
<organism evidence="2 3">
    <name type="scientific">Striga hermonthica</name>
    <name type="common">Purple witchweed</name>
    <name type="synonym">Buchnera hermonthica</name>
    <dbReference type="NCBI Taxonomy" id="68872"/>
    <lineage>
        <taxon>Eukaryota</taxon>
        <taxon>Viridiplantae</taxon>
        <taxon>Streptophyta</taxon>
        <taxon>Embryophyta</taxon>
        <taxon>Tracheophyta</taxon>
        <taxon>Spermatophyta</taxon>
        <taxon>Magnoliopsida</taxon>
        <taxon>eudicotyledons</taxon>
        <taxon>Gunneridae</taxon>
        <taxon>Pentapetalae</taxon>
        <taxon>asterids</taxon>
        <taxon>lamiids</taxon>
        <taxon>Lamiales</taxon>
        <taxon>Orobanchaceae</taxon>
        <taxon>Buchnereae</taxon>
        <taxon>Striga</taxon>
    </lineage>
</organism>
<dbReference type="InterPro" id="IPR001969">
    <property type="entry name" value="Aspartic_peptidase_AS"/>
</dbReference>
<dbReference type="GO" id="GO:0006508">
    <property type="term" value="P:proteolysis"/>
    <property type="evidence" value="ECO:0007669"/>
    <property type="project" value="InterPro"/>
</dbReference>
<name>A0A9N7RFJ4_STRHE</name>
<dbReference type="CDD" id="cd00303">
    <property type="entry name" value="retropepsin_like"/>
    <property type="match status" value="1"/>
</dbReference>
<evidence type="ECO:0008006" key="4">
    <source>
        <dbReference type="Google" id="ProtNLM"/>
    </source>
</evidence>
<evidence type="ECO:0000313" key="2">
    <source>
        <dbReference type="EMBL" id="CAA0829009.1"/>
    </source>
</evidence>
<dbReference type="PANTHER" id="PTHR15503:SF45">
    <property type="entry name" value="RNA-DIRECTED DNA POLYMERASE HOMOLOG"/>
    <property type="match status" value="1"/>
</dbReference>
<dbReference type="InterPro" id="IPR032567">
    <property type="entry name" value="RTL1-rel"/>
</dbReference>